<dbReference type="AlphaFoldDB" id="A0A2K8UAH8"/>
<gene>
    <name evidence="2" type="ORF">THSYN_17610</name>
</gene>
<sequence length="578" mass="61616">MKTPTWFNTAGAAALVIIVWAPTVPAAPWSFGIMGDTQWPNSPAPVKNPNVAVNVINHLNQQFIGHGVKFVVQVGDLTDTPGTNNVNLDVRAAFAQALYNAGIGFYPLRGNHESSASAAGEFQRVFPQTQTGVNNQTPDNARIATTYYGAAPVNTGTNFTVGSNFATEPTLEGLTYSFDYNNARFVLVDQFTKPSGTAHSNLNQTDVDWVGARLAAQPRLSHAFVFAHKGLITANHNDNLFNSTNPDAAAATTWPLTNSYMAYLQNNGVRYHTGGHDHLHNRAIVTSPDGLSKVQNIIAASNSYKFYIPPIATGLAAQAWRSRERQIAQELFTVGYYIVTVDGPRVNVDAYASPNGCDGDCNLTDDVIPYTFTKRESFGYSLNGKEVVVEQGASLALTDDTTTAVRNGETGYVGTRMAIVEGTNAATGKDYSNRALAKTVDTGWAPRAGGTASDILTLWGLHDSLATDFAVPATATAAPSGYQFKLKSDRTDTYVLSLSYQPTGISAQQFASGLFGLATRDAEGNWVNAVAANDGGAGSFVQGPYVHGDTLGTYGIDTATQTAWAVVNHQGDFAGVRP</sequence>
<organism evidence="2 3">
    <name type="scientific">Candidatus Thiodictyon syntrophicum</name>
    <dbReference type="NCBI Taxonomy" id="1166950"/>
    <lineage>
        <taxon>Bacteria</taxon>
        <taxon>Pseudomonadati</taxon>
        <taxon>Pseudomonadota</taxon>
        <taxon>Gammaproteobacteria</taxon>
        <taxon>Chromatiales</taxon>
        <taxon>Chromatiaceae</taxon>
        <taxon>Thiodictyon</taxon>
    </lineage>
</organism>
<name>A0A2K8UAH8_9GAMM</name>
<dbReference type="OrthoDB" id="9813914at2"/>
<keyword evidence="3" id="KW-1185">Reference proteome</keyword>
<proteinExistence type="predicted"/>
<dbReference type="PANTHER" id="PTHR43143:SF6">
    <property type="entry name" value="BLL3016 PROTEIN"/>
    <property type="match status" value="1"/>
</dbReference>
<protein>
    <recommendedName>
        <fullName evidence="1">Calcineurin-like phosphoesterase domain-containing protein</fullName>
    </recommendedName>
</protein>
<dbReference type="RefSeq" id="WP_100920303.1">
    <property type="nucleotide sequence ID" value="NZ_CP020370.1"/>
</dbReference>
<dbReference type="EMBL" id="CP020370">
    <property type="protein sequence ID" value="AUB82582.1"/>
    <property type="molecule type" value="Genomic_DNA"/>
</dbReference>
<dbReference type="PANTHER" id="PTHR43143">
    <property type="entry name" value="METALLOPHOSPHOESTERASE, CALCINEURIN SUPERFAMILY"/>
    <property type="match status" value="1"/>
</dbReference>
<evidence type="ECO:0000313" key="2">
    <source>
        <dbReference type="EMBL" id="AUB82582.1"/>
    </source>
</evidence>
<accession>A0A2K8UAH8</accession>
<dbReference type="Pfam" id="PF00149">
    <property type="entry name" value="Metallophos"/>
    <property type="match status" value="1"/>
</dbReference>
<dbReference type="InterPro" id="IPR051918">
    <property type="entry name" value="STPP_CPPED1"/>
</dbReference>
<evidence type="ECO:0000313" key="3">
    <source>
        <dbReference type="Proteomes" id="UP000232638"/>
    </source>
</evidence>
<dbReference type="SUPFAM" id="SSF56300">
    <property type="entry name" value="Metallo-dependent phosphatases"/>
    <property type="match status" value="1"/>
</dbReference>
<reference evidence="2 3" key="1">
    <citation type="submission" date="2017-03" db="EMBL/GenBank/DDBJ databases">
        <title>Complete genome sequence of Candidatus 'Thiodictyon syntrophicum' sp. nov. strain Cad16T, a photolithoautotroph purple sulfur bacterium isolated from an alpine meromictic lake.</title>
        <authorList>
            <person name="Luedin S.M."/>
            <person name="Pothier J.F."/>
            <person name="Danza F."/>
            <person name="Storelli N."/>
            <person name="Wittwer M."/>
            <person name="Tonolla M."/>
        </authorList>
    </citation>
    <scope>NUCLEOTIDE SEQUENCE [LARGE SCALE GENOMIC DNA]</scope>
    <source>
        <strain evidence="2 3">Cad16T</strain>
    </source>
</reference>
<evidence type="ECO:0000259" key="1">
    <source>
        <dbReference type="Pfam" id="PF00149"/>
    </source>
</evidence>
<dbReference type="InterPro" id="IPR004843">
    <property type="entry name" value="Calcineurin-like_PHP"/>
</dbReference>
<dbReference type="Proteomes" id="UP000232638">
    <property type="component" value="Chromosome"/>
</dbReference>
<dbReference type="KEGG" id="tsy:THSYN_17610"/>
<dbReference type="InterPro" id="IPR029052">
    <property type="entry name" value="Metallo-depent_PP-like"/>
</dbReference>
<dbReference type="GO" id="GO:0016787">
    <property type="term" value="F:hydrolase activity"/>
    <property type="evidence" value="ECO:0007669"/>
    <property type="project" value="InterPro"/>
</dbReference>
<feature type="domain" description="Calcineurin-like phosphoesterase" evidence="1">
    <location>
        <begin position="31"/>
        <end position="278"/>
    </location>
</feature>
<dbReference type="Gene3D" id="3.60.21.10">
    <property type="match status" value="1"/>
</dbReference>